<evidence type="ECO:0000256" key="8">
    <source>
        <dbReference type="ARBA" id="ARBA00023157"/>
    </source>
</evidence>
<dbReference type="Pfam" id="PF20684">
    <property type="entry name" value="Fung_rhodopsin"/>
    <property type="match status" value="1"/>
</dbReference>
<feature type="binding site" description="axial binding residue" evidence="10">
    <location>
        <position position="60"/>
    </location>
    <ligand>
        <name>heme</name>
        <dbReference type="ChEBI" id="CHEBI:30413"/>
    </ligand>
    <ligandPart>
        <name>Fe</name>
        <dbReference type="ChEBI" id="CHEBI:18248"/>
    </ligandPart>
</feature>
<feature type="domain" description="CFEM" evidence="13">
    <location>
        <begin position="14"/>
        <end position="123"/>
    </location>
</feature>
<feature type="signal peptide" evidence="12">
    <location>
        <begin position="1"/>
        <end position="20"/>
    </location>
</feature>
<organism evidence="14 15">
    <name type="scientific">Aureobasidium melanogenum</name>
    <name type="common">Aureobasidium pullulans var. melanogenum</name>
    <dbReference type="NCBI Taxonomy" id="46634"/>
    <lineage>
        <taxon>Eukaryota</taxon>
        <taxon>Fungi</taxon>
        <taxon>Dikarya</taxon>
        <taxon>Ascomycota</taxon>
        <taxon>Pezizomycotina</taxon>
        <taxon>Dothideomycetes</taxon>
        <taxon>Dothideomycetidae</taxon>
        <taxon>Dothideales</taxon>
        <taxon>Saccotheciaceae</taxon>
        <taxon>Aureobasidium</taxon>
    </lineage>
</organism>
<evidence type="ECO:0000256" key="11">
    <source>
        <dbReference type="SAM" id="Phobius"/>
    </source>
</evidence>
<feature type="transmembrane region" description="Helical" evidence="11">
    <location>
        <begin position="144"/>
        <end position="164"/>
    </location>
</feature>
<dbReference type="SUPFAM" id="SSF51905">
    <property type="entry name" value="FAD/NAD(P)-binding domain"/>
    <property type="match status" value="1"/>
</dbReference>
<dbReference type="PROSITE" id="PS00624">
    <property type="entry name" value="GMC_OXRED_2"/>
    <property type="match status" value="1"/>
</dbReference>
<dbReference type="InterPro" id="IPR008427">
    <property type="entry name" value="Extracellular_membr_CFEM_dom"/>
</dbReference>
<evidence type="ECO:0000313" key="15">
    <source>
        <dbReference type="Proteomes" id="UP000767238"/>
    </source>
</evidence>
<dbReference type="EMBL" id="JAHFYH010000010">
    <property type="protein sequence ID" value="KAH0227350.1"/>
    <property type="molecule type" value="Genomic_DNA"/>
</dbReference>
<evidence type="ECO:0000256" key="10">
    <source>
        <dbReference type="PROSITE-ProRule" id="PRU01356"/>
    </source>
</evidence>
<evidence type="ECO:0000256" key="12">
    <source>
        <dbReference type="SAM" id="SignalP"/>
    </source>
</evidence>
<evidence type="ECO:0000256" key="5">
    <source>
        <dbReference type="ARBA" id="ARBA00022525"/>
    </source>
</evidence>
<dbReference type="Pfam" id="PF05199">
    <property type="entry name" value="GMC_oxred_C"/>
    <property type="match status" value="1"/>
</dbReference>
<dbReference type="InterPro" id="IPR000172">
    <property type="entry name" value="GMC_OxRdtase_N"/>
</dbReference>
<dbReference type="Gene3D" id="3.30.560.10">
    <property type="entry name" value="Glucose Oxidase, domain 3"/>
    <property type="match status" value="1"/>
</dbReference>
<reference evidence="14" key="2">
    <citation type="submission" date="2021-08" db="EMBL/GenBank/DDBJ databases">
        <authorList>
            <person name="Gostincar C."/>
            <person name="Sun X."/>
            <person name="Song Z."/>
            <person name="Gunde-Cimerman N."/>
        </authorList>
    </citation>
    <scope>NUCLEOTIDE SEQUENCE</scope>
    <source>
        <strain evidence="14">EXF-8016</strain>
    </source>
</reference>
<keyword evidence="7 12" id="KW-0732">Signal</keyword>
<dbReference type="InterPro" id="IPR049326">
    <property type="entry name" value="Rhodopsin_dom_fungi"/>
</dbReference>
<dbReference type="OrthoDB" id="269227at2759"/>
<reference evidence="14" key="1">
    <citation type="journal article" date="2021" name="J Fungi (Basel)">
        <title>Virulence traits and population genomics of the black yeast Aureobasidium melanogenum.</title>
        <authorList>
            <person name="Cernosa A."/>
            <person name="Sun X."/>
            <person name="Gostincar C."/>
            <person name="Fang C."/>
            <person name="Gunde-Cimerman N."/>
            <person name="Song Z."/>
        </authorList>
    </citation>
    <scope>NUCLEOTIDE SEQUENCE</scope>
    <source>
        <strain evidence="14">EXF-8016</strain>
    </source>
</reference>
<feature type="disulfide bond" evidence="10">
    <location>
        <begin position="65"/>
        <end position="98"/>
    </location>
</feature>
<dbReference type="InterPro" id="IPR007867">
    <property type="entry name" value="GMC_OxRtase_C"/>
</dbReference>
<keyword evidence="11" id="KW-0472">Membrane</keyword>
<dbReference type="Pfam" id="PF00732">
    <property type="entry name" value="GMC_oxred_N"/>
    <property type="match status" value="1"/>
</dbReference>
<feature type="non-terminal residue" evidence="14">
    <location>
        <position position="1026"/>
    </location>
</feature>
<dbReference type="InterPro" id="IPR036188">
    <property type="entry name" value="FAD/NAD-bd_sf"/>
</dbReference>
<evidence type="ECO:0000256" key="6">
    <source>
        <dbReference type="ARBA" id="ARBA00022622"/>
    </source>
</evidence>
<evidence type="ECO:0000256" key="2">
    <source>
        <dbReference type="ARBA" id="ARBA00004613"/>
    </source>
</evidence>
<evidence type="ECO:0000256" key="9">
    <source>
        <dbReference type="ARBA" id="ARBA00023288"/>
    </source>
</evidence>
<dbReference type="Gene3D" id="3.50.50.60">
    <property type="entry name" value="FAD/NAD(P)-binding domain"/>
    <property type="match status" value="1"/>
</dbReference>
<feature type="transmembrane region" description="Helical" evidence="11">
    <location>
        <begin position="110"/>
        <end position="132"/>
    </location>
</feature>
<dbReference type="AlphaFoldDB" id="A0A9P8KAT9"/>
<comment type="similarity">
    <text evidence="4">Belongs to the GMC oxidoreductase family.</text>
</comment>
<evidence type="ECO:0000256" key="1">
    <source>
        <dbReference type="ARBA" id="ARBA00004589"/>
    </source>
</evidence>
<feature type="transmembrane region" description="Helical" evidence="11">
    <location>
        <begin position="221"/>
        <end position="242"/>
    </location>
</feature>
<keyword evidence="11" id="KW-0812">Transmembrane</keyword>
<dbReference type="GO" id="GO:0005576">
    <property type="term" value="C:extracellular region"/>
    <property type="evidence" value="ECO:0007669"/>
    <property type="project" value="UniProtKB-SubCell"/>
</dbReference>
<evidence type="ECO:0000256" key="3">
    <source>
        <dbReference type="ARBA" id="ARBA00010031"/>
    </source>
</evidence>
<sequence>MKIFSGLLAALTVMTVTAHAASDAASDAESALEMAQASYPKCTLGCLAKLIPRSSCSLTDVNCLCTNVPLNANLTLCVVDSCTTYEGLITKNVSSTMCGAPVRNQTLKPLLIGVIGGAIALMIFILRLCSALPVAGRLMGWDDYAMCIAVALGVPPTVFSVLLSKNGLGKDMWTLPLSNIENVLFYYYLGEIFYFASLTATKISLLAFFLRVFPQKAFRQIIYVVIGICIAYGLSFILATTFQCSPVPYSWKQLEDNYEGSCNNIHIQGWMSAIFNIVIDLIILVLPLKELFALQTSLKKKLMVMVMFSLGIFVTFVSVVRLHSLIVFANSQNITWDYNDAAWWSTVEIHVLSTIAACAAGAQAFEWTWPKLSNDPQFPPNGYNYPTKGPVANSTYEYIVVGSGPGGSPLAARLALAGYSVLLIDAGEDHGTDRQVQVPALHPYASTYHPIQWDFFVDHYADEEQAKRDSKMTYVTPSGEYYSGLNPPEGSVRKGILYPRTGALGGCAQHNALVTILPTEKDWNDIATLTRDESWMASNMRKYFEKLERNRYLPSSIVGHGYGGWLETRVTPVLLIAEDLKVLSLVVAAATAMGRGLIGGLVHTVTGLAEILTLDINNPTPSRDNDELIYQIPLSMDGDYVRSSPRDFVLQVAGATNKDGSKKYKLDIALNTLVTKVNFDTSNTKPKATGVDYLFGQSLYRADPRAGTEDSGISGTVHASREVIVSGGAFNTPQILKLSGVGPAQELQSHGIEVVKDLPGVGGNMQDRYEVGVVGKAPSEFSLLKKCTFLEGDDPCYDSWKNNVGALKGGYTTNGIAFGFLHHSSVAESDPDLFLGGVPAYFNGYFPGYSAHATQDLSIWTWLTLKAHSRNNAGTVNLTSANPRDTPKIVFHSLEEGIGGDKDLQAVYEGVQHGIKAFKDLIPLDGKFDRVWPPPEIESEEDLKQFIKDEAWGHHASCTAPIGADDDPMAVLDSEFRVRGVDGLRVVDASIFPKIPGMYIALPIYMVSEKAADVIISSATAPAASS</sequence>
<evidence type="ECO:0000256" key="7">
    <source>
        <dbReference type="ARBA" id="ARBA00022729"/>
    </source>
</evidence>
<dbReference type="PROSITE" id="PS52012">
    <property type="entry name" value="CFEM"/>
    <property type="match status" value="1"/>
</dbReference>
<evidence type="ECO:0000256" key="4">
    <source>
        <dbReference type="ARBA" id="ARBA00010790"/>
    </source>
</evidence>
<dbReference type="GO" id="GO:0098552">
    <property type="term" value="C:side of membrane"/>
    <property type="evidence" value="ECO:0007669"/>
    <property type="project" value="UniProtKB-KW"/>
</dbReference>
<protein>
    <submittedName>
        <fullName evidence="14">GMC oxidoreductase</fullName>
    </submittedName>
</protein>
<dbReference type="GO" id="GO:0050660">
    <property type="term" value="F:flavin adenine dinucleotide binding"/>
    <property type="evidence" value="ECO:0007669"/>
    <property type="project" value="InterPro"/>
</dbReference>
<proteinExistence type="inferred from homology"/>
<keyword evidence="10" id="KW-0479">Metal-binding</keyword>
<keyword evidence="9" id="KW-0449">Lipoprotein</keyword>
<feature type="chain" id="PRO_5040310671" evidence="12">
    <location>
        <begin position="21"/>
        <end position="1026"/>
    </location>
</feature>
<feature type="disulfide bond" evidence="10">
    <location>
        <begin position="46"/>
        <end position="77"/>
    </location>
</feature>
<keyword evidence="10" id="KW-0349">Heme</keyword>
<name>A0A9P8KAT9_AURME</name>
<evidence type="ECO:0000259" key="13">
    <source>
        <dbReference type="PROSITE" id="PS52012"/>
    </source>
</evidence>
<comment type="subcellular location">
    <subcellularLocation>
        <location evidence="1">Membrane</location>
        <topology evidence="1">Lipid-anchor</topology>
        <topology evidence="1">GPI-anchor</topology>
    </subcellularLocation>
    <subcellularLocation>
        <location evidence="2">Secreted</location>
    </subcellularLocation>
</comment>
<dbReference type="PANTHER" id="PTHR11552">
    <property type="entry name" value="GLUCOSE-METHANOL-CHOLINE GMC OXIDOREDUCTASE"/>
    <property type="match status" value="1"/>
</dbReference>
<dbReference type="InterPro" id="IPR012132">
    <property type="entry name" value="GMC_OxRdtase"/>
</dbReference>
<dbReference type="GO" id="GO:0046872">
    <property type="term" value="F:metal ion binding"/>
    <property type="evidence" value="ECO:0007669"/>
    <property type="project" value="UniProtKB-UniRule"/>
</dbReference>
<feature type="transmembrane region" description="Helical" evidence="11">
    <location>
        <begin position="273"/>
        <end position="292"/>
    </location>
</feature>
<keyword evidence="10" id="KW-0408">Iron</keyword>
<keyword evidence="6" id="KW-0336">GPI-anchor</keyword>
<comment type="caution">
    <text evidence="14">The sequence shown here is derived from an EMBL/GenBank/DDBJ whole genome shotgun (WGS) entry which is preliminary data.</text>
</comment>
<dbReference type="GO" id="GO:0016614">
    <property type="term" value="F:oxidoreductase activity, acting on CH-OH group of donors"/>
    <property type="evidence" value="ECO:0007669"/>
    <property type="project" value="InterPro"/>
</dbReference>
<dbReference type="Pfam" id="PF05730">
    <property type="entry name" value="CFEM"/>
    <property type="match status" value="1"/>
</dbReference>
<dbReference type="SUPFAM" id="SSF54373">
    <property type="entry name" value="FAD-linked reductases, C-terminal domain"/>
    <property type="match status" value="1"/>
</dbReference>
<dbReference type="Proteomes" id="UP000767238">
    <property type="component" value="Unassembled WGS sequence"/>
</dbReference>
<evidence type="ECO:0000313" key="14">
    <source>
        <dbReference type="EMBL" id="KAH0227350.1"/>
    </source>
</evidence>
<keyword evidence="6" id="KW-0325">Glycoprotein</keyword>
<feature type="transmembrane region" description="Helical" evidence="11">
    <location>
        <begin position="184"/>
        <end position="209"/>
    </location>
</feature>
<feature type="disulfide bond" evidence="10">
    <location>
        <begin position="56"/>
        <end position="63"/>
    </location>
</feature>
<feature type="disulfide bond" evidence="10">
    <location>
        <begin position="42"/>
        <end position="82"/>
    </location>
</feature>
<comment type="similarity">
    <text evidence="3">Belongs to the RBT5 family.</text>
</comment>
<gene>
    <name evidence="14" type="ORF">KCV03_g2317</name>
</gene>
<dbReference type="PANTHER" id="PTHR11552:SF213">
    <property type="entry name" value="DEHYDROGENASE, PUTATIVE-RELATED"/>
    <property type="match status" value="1"/>
</dbReference>
<keyword evidence="5" id="KW-0964">Secreted</keyword>
<keyword evidence="11" id="KW-1133">Transmembrane helix</keyword>
<feature type="transmembrane region" description="Helical" evidence="11">
    <location>
        <begin position="304"/>
        <end position="329"/>
    </location>
</feature>
<keyword evidence="8 10" id="KW-1015">Disulfide bond</keyword>
<accession>A0A9P8KAT9</accession>